<dbReference type="EMBL" id="JACHHO010000001">
    <property type="protein sequence ID" value="MBB5203421.1"/>
    <property type="molecule type" value="Genomic_DNA"/>
</dbReference>
<keyword evidence="8" id="KW-0547">Nucleotide-binding</keyword>
<dbReference type="Gene3D" id="3.40.50.2300">
    <property type="match status" value="1"/>
</dbReference>
<keyword evidence="24" id="KW-1185">Reference proteome</keyword>
<feature type="coiled-coil region" evidence="18">
    <location>
        <begin position="229"/>
        <end position="256"/>
    </location>
</feature>
<dbReference type="SUPFAM" id="SSF55874">
    <property type="entry name" value="ATPase domain of HSP90 chaperone/DNA topoisomerase II/histidine kinase"/>
    <property type="match status" value="1"/>
</dbReference>
<keyword evidence="18" id="KW-0175">Coiled coil</keyword>
<evidence type="ECO:0000259" key="21">
    <source>
        <dbReference type="PROSITE" id="PS50110"/>
    </source>
</evidence>
<dbReference type="RefSeq" id="WP_138857523.1">
    <property type="nucleotide sequence ID" value="NZ_CP040709.1"/>
</dbReference>
<evidence type="ECO:0000259" key="22">
    <source>
        <dbReference type="PROSITE" id="PS50113"/>
    </source>
</evidence>
<evidence type="ECO:0000256" key="12">
    <source>
        <dbReference type="ARBA" id="ARBA00023012"/>
    </source>
</evidence>
<keyword evidence="7" id="KW-0732">Signal</keyword>
<dbReference type="GO" id="GO:0005524">
    <property type="term" value="F:ATP binding"/>
    <property type="evidence" value="ECO:0007669"/>
    <property type="project" value="UniProtKB-KW"/>
</dbReference>
<feature type="domain" description="Histidine kinase" evidence="20">
    <location>
        <begin position="412"/>
        <end position="632"/>
    </location>
</feature>
<name>A0A840S446_9BURK</name>
<dbReference type="SMART" id="SM00388">
    <property type="entry name" value="HisKA"/>
    <property type="match status" value="1"/>
</dbReference>
<gene>
    <name evidence="23" type="ORF">HNQ51_000714</name>
</gene>
<feature type="modified residue" description="4-aspartylphosphate" evidence="17">
    <location>
        <position position="709"/>
    </location>
</feature>
<reference evidence="23 24" key="1">
    <citation type="submission" date="2020-08" db="EMBL/GenBank/DDBJ databases">
        <title>Genomic Encyclopedia of Type Strains, Phase IV (KMG-IV): sequencing the most valuable type-strain genomes for metagenomic binning, comparative biology and taxonomic classification.</title>
        <authorList>
            <person name="Goeker M."/>
        </authorList>
    </citation>
    <scope>NUCLEOTIDE SEQUENCE [LARGE SCALE GENOMIC DNA]</scope>
    <source>
        <strain evidence="23 24">DSM 23958</strain>
    </source>
</reference>
<dbReference type="PANTHER" id="PTHR45339:SF1">
    <property type="entry name" value="HYBRID SIGNAL TRANSDUCTION HISTIDINE KINASE J"/>
    <property type="match status" value="1"/>
</dbReference>
<evidence type="ECO:0000256" key="16">
    <source>
        <dbReference type="ARBA" id="ARBA00070152"/>
    </source>
</evidence>
<dbReference type="InterPro" id="IPR000700">
    <property type="entry name" value="PAS-assoc_C"/>
</dbReference>
<sequence length="782" mass="86352">MSWFEFIGIHSKVSRHLIRRGLSVGLIAAILIASLDAWLHYRNRIDFIDEHYAAIGTYIAPAMVRNLWSFNEDQIEVQLKGFIGMPEISAVRLERKGRPVQIYGEPGIADAFERSFPLVHVEEGRRHLLGTLTLVRDMRQERWSVARGVVATFLGNTLLTTLVILIVLYAYHGVVRQRLGQLSAELTRTDPSELRRYAGLEGEHGPDEDEIDELVAAIVRLKRAGGRALLTLDERNKELESLLAELSESKALLRSVIDTAPVRVFWKSRELKYLGCNPAFAADAGKQMPADLIGLDDYAMDWSAQAERYRADDRLVMESGQPRLGYEEPQTKSDGCTVWLRTSKAPLKSSDGDVIGVLGVYEDITEWKRVQTELETYRHHLESLVGERTQELRLAKQEAEAANVAKSAFLANMSHEIRTPLNGILGMARMIRRAGLTEQQAQRMSTLETASEHLLSIINAILELSKIEAGKFVLEEAPIRLEQTVANIASMLLPSLQVKQLDLRTEMAALPANLLGDATRIQQALLNYAGNAVKFTETGSITLGAKVLEEDAESALICLDVRDTGIGIAPEVLPRLFGAFEQADNSMTRRFGGTGLGLAITQKMARLMGGDAGAESTLGVGSRFWFTVRLKKGRPISAGATADAPISAESILKRDHRGTRILLVEDDSISREVAQLVLDDAGLIADLAEDGQAAIRLAGENDYGAILMDIQMPHVNGLDAASLIRKMPRHRQTPILAMTANAFAEDRERCLAAGMDDFVAKPLIPEVLYATLLGWLARRRST</sequence>
<dbReference type="AlphaFoldDB" id="A0A840S446"/>
<comment type="caution">
    <text evidence="23">The sequence shown here is derived from an EMBL/GenBank/DDBJ whole genome shotgun (WGS) entry which is preliminary data.</text>
</comment>
<dbReference type="Pfam" id="PF00072">
    <property type="entry name" value="Response_reg"/>
    <property type="match status" value="1"/>
</dbReference>
<dbReference type="Pfam" id="PF17149">
    <property type="entry name" value="CHASE5"/>
    <property type="match status" value="1"/>
</dbReference>
<comment type="catalytic activity">
    <reaction evidence="1">
        <text>ATP + protein L-histidine = ADP + protein N-phospho-L-histidine.</text>
        <dbReference type="EC" id="2.7.13.3"/>
    </reaction>
</comment>
<keyword evidence="5" id="KW-0808">Transferase</keyword>
<dbReference type="PANTHER" id="PTHR45339">
    <property type="entry name" value="HYBRID SIGNAL TRANSDUCTION HISTIDINE KINASE J"/>
    <property type="match status" value="1"/>
</dbReference>
<feature type="transmembrane region" description="Helical" evidence="19">
    <location>
        <begin position="148"/>
        <end position="171"/>
    </location>
</feature>
<dbReference type="SMART" id="SM00387">
    <property type="entry name" value="HATPase_c"/>
    <property type="match status" value="1"/>
</dbReference>
<keyword evidence="10" id="KW-0067">ATP-binding</keyword>
<evidence type="ECO:0000256" key="8">
    <source>
        <dbReference type="ARBA" id="ARBA00022741"/>
    </source>
</evidence>
<dbReference type="Gene3D" id="3.30.450.20">
    <property type="entry name" value="PAS domain"/>
    <property type="match status" value="1"/>
</dbReference>
<evidence type="ECO:0000256" key="15">
    <source>
        <dbReference type="ARBA" id="ARBA00058004"/>
    </source>
</evidence>
<dbReference type="EC" id="2.7.13.3" evidence="3"/>
<accession>A0A840S446</accession>
<dbReference type="Pfam" id="PF08448">
    <property type="entry name" value="PAS_4"/>
    <property type="match status" value="1"/>
</dbReference>
<evidence type="ECO:0000313" key="23">
    <source>
        <dbReference type="EMBL" id="MBB5203421.1"/>
    </source>
</evidence>
<keyword evidence="14 19" id="KW-0472">Membrane</keyword>
<evidence type="ECO:0000256" key="17">
    <source>
        <dbReference type="PROSITE-ProRule" id="PRU00169"/>
    </source>
</evidence>
<dbReference type="GO" id="GO:0016020">
    <property type="term" value="C:membrane"/>
    <property type="evidence" value="ECO:0007669"/>
    <property type="project" value="UniProtKB-SubCell"/>
</dbReference>
<dbReference type="Gene3D" id="3.30.565.10">
    <property type="entry name" value="Histidine kinase-like ATPase, C-terminal domain"/>
    <property type="match status" value="1"/>
</dbReference>
<evidence type="ECO:0000256" key="2">
    <source>
        <dbReference type="ARBA" id="ARBA00004370"/>
    </source>
</evidence>
<dbReference type="CDD" id="cd16922">
    <property type="entry name" value="HATPase_EvgS-ArcB-TorS-like"/>
    <property type="match status" value="1"/>
</dbReference>
<comment type="function">
    <text evidence="15">Member of the two-component regulatory system BvgS/BvgA. Phosphorylates BvgA via a four-step phosphorelay in response to environmental signals.</text>
</comment>
<dbReference type="OrthoDB" id="5290456at2"/>
<keyword evidence="4 17" id="KW-0597">Phosphoprotein</keyword>
<keyword evidence="12" id="KW-0902">Two-component regulatory system</keyword>
<dbReference type="Pfam" id="PF00512">
    <property type="entry name" value="HisKA"/>
    <property type="match status" value="1"/>
</dbReference>
<dbReference type="InterPro" id="IPR035965">
    <property type="entry name" value="PAS-like_dom_sf"/>
</dbReference>
<dbReference type="PROSITE" id="PS50109">
    <property type="entry name" value="HIS_KIN"/>
    <property type="match status" value="1"/>
</dbReference>
<dbReference type="Pfam" id="PF02518">
    <property type="entry name" value="HATPase_c"/>
    <property type="match status" value="1"/>
</dbReference>
<evidence type="ECO:0000256" key="14">
    <source>
        <dbReference type="ARBA" id="ARBA00023136"/>
    </source>
</evidence>
<dbReference type="Gene3D" id="1.10.287.130">
    <property type="match status" value="1"/>
</dbReference>
<keyword evidence="11 19" id="KW-1133">Transmembrane helix</keyword>
<dbReference type="CDD" id="cd00082">
    <property type="entry name" value="HisKA"/>
    <property type="match status" value="1"/>
</dbReference>
<dbReference type="CDD" id="cd17546">
    <property type="entry name" value="REC_hyHK_CKI1_RcsC-like"/>
    <property type="match status" value="1"/>
</dbReference>
<evidence type="ECO:0000256" key="18">
    <source>
        <dbReference type="SAM" id="Coils"/>
    </source>
</evidence>
<dbReference type="InterPro" id="IPR013656">
    <property type="entry name" value="PAS_4"/>
</dbReference>
<feature type="domain" description="PAC" evidence="22">
    <location>
        <begin position="324"/>
        <end position="376"/>
    </location>
</feature>
<evidence type="ECO:0000313" key="24">
    <source>
        <dbReference type="Proteomes" id="UP000554837"/>
    </source>
</evidence>
<feature type="domain" description="Response regulatory" evidence="21">
    <location>
        <begin position="660"/>
        <end position="776"/>
    </location>
</feature>
<dbReference type="InterPro" id="IPR001789">
    <property type="entry name" value="Sig_transdc_resp-reg_receiver"/>
</dbReference>
<dbReference type="InterPro" id="IPR003594">
    <property type="entry name" value="HATPase_dom"/>
</dbReference>
<keyword evidence="9" id="KW-0418">Kinase</keyword>
<proteinExistence type="predicted"/>
<comment type="subcellular location">
    <subcellularLocation>
        <location evidence="2">Membrane</location>
    </subcellularLocation>
</comment>
<dbReference type="PROSITE" id="PS50110">
    <property type="entry name" value="RESPONSE_REGULATORY"/>
    <property type="match status" value="1"/>
</dbReference>
<dbReference type="InterPro" id="IPR004358">
    <property type="entry name" value="Sig_transdc_His_kin-like_C"/>
</dbReference>
<dbReference type="FunFam" id="3.30.565.10:FF:000010">
    <property type="entry name" value="Sensor histidine kinase RcsC"/>
    <property type="match status" value="1"/>
</dbReference>
<dbReference type="InterPro" id="IPR005467">
    <property type="entry name" value="His_kinase_dom"/>
</dbReference>
<dbReference type="InterPro" id="IPR011006">
    <property type="entry name" value="CheY-like_superfamily"/>
</dbReference>
<evidence type="ECO:0000256" key="4">
    <source>
        <dbReference type="ARBA" id="ARBA00022553"/>
    </source>
</evidence>
<dbReference type="PRINTS" id="PR00344">
    <property type="entry name" value="BCTRLSENSOR"/>
</dbReference>
<dbReference type="InterPro" id="IPR003661">
    <property type="entry name" value="HisK_dim/P_dom"/>
</dbReference>
<evidence type="ECO:0000256" key="5">
    <source>
        <dbReference type="ARBA" id="ARBA00022679"/>
    </source>
</evidence>
<evidence type="ECO:0000256" key="9">
    <source>
        <dbReference type="ARBA" id="ARBA00022777"/>
    </source>
</evidence>
<dbReference type="InterPro" id="IPR036890">
    <property type="entry name" value="HATPase_C_sf"/>
</dbReference>
<evidence type="ECO:0000256" key="10">
    <source>
        <dbReference type="ARBA" id="ARBA00022840"/>
    </source>
</evidence>
<evidence type="ECO:0000256" key="3">
    <source>
        <dbReference type="ARBA" id="ARBA00012438"/>
    </source>
</evidence>
<dbReference type="FunFam" id="1.10.287.130:FF:000004">
    <property type="entry name" value="Ethylene receptor 1"/>
    <property type="match status" value="1"/>
</dbReference>
<organism evidence="23 24">
    <name type="scientific">Inhella inkyongensis</name>
    <dbReference type="NCBI Taxonomy" id="392593"/>
    <lineage>
        <taxon>Bacteria</taxon>
        <taxon>Pseudomonadati</taxon>
        <taxon>Pseudomonadota</taxon>
        <taxon>Betaproteobacteria</taxon>
        <taxon>Burkholderiales</taxon>
        <taxon>Sphaerotilaceae</taxon>
        <taxon>Inhella</taxon>
    </lineage>
</organism>
<protein>
    <recommendedName>
        <fullName evidence="16">Virulence sensor protein BvgS</fullName>
        <ecNumber evidence="3">2.7.13.3</ecNumber>
    </recommendedName>
</protein>
<dbReference type="SUPFAM" id="SSF47384">
    <property type="entry name" value="Homodimeric domain of signal transducing histidine kinase"/>
    <property type="match status" value="1"/>
</dbReference>
<evidence type="ECO:0000256" key="7">
    <source>
        <dbReference type="ARBA" id="ARBA00022729"/>
    </source>
</evidence>
<keyword evidence="6 19" id="KW-0812">Transmembrane</keyword>
<dbReference type="GO" id="GO:0000155">
    <property type="term" value="F:phosphorelay sensor kinase activity"/>
    <property type="evidence" value="ECO:0007669"/>
    <property type="project" value="InterPro"/>
</dbReference>
<evidence type="ECO:0000256" key="19">
    <source>
        <dbReference type="SAM" id="Phobius"/>
    </source>
</evidence>
<evidence type="ECO:0000256" key="13">
    <source>
        <dbReference type="ARBA" id="ARBA00023026"/>
    </source>
</evidence>
<dbReference type="SMART" id="SM00448">
    <property type="entry name" value="REC"/>
    <property type="match status" value="1"/>
</dbReference>
<dbReference type="SUPFAM" id="SSF55785">
    <property type="entry name" value="PYP-like sensor domain (PAS domain)"/>
    <property type="match status" value="1"/>
</dbReference>
<dbReference type="PROSITE" id="PS50113">
    <property type="entry name" value="PAC"/>
    <property type="match status" value="1"/>
</dbReference>
<evidence type="ECO:0000256" key="1">
    <source>
        <dbReference type="ARBA" id="ARBA00000085"/>
    </source>
</evidence>
<evidence type="ECO:0000256" key="6">
    <source>
        <dbReference type="ARBA" id="ARBA00022692"/>
    </source>
</evidence>
<dbReference type="NCBIfam" id="TIGR00229">
    <property type="entry name" value="sensory_box"/>
    <property type="match status" value="1"/>
</dbReference>
<evidence type="ECO:0000259" key="20">
    <source>
        <dbReference type="PROSITE" id="PS50109"/>
    </source>
</evidence>
<dbReference type="SUPFAM" id="SSF52172">
    <property type="entry name" value="CheY-like"/>
    <property type="match status" value="1"/>
</dbReference>
<dbReference type="InterPro" id="IPR036097">
    <property type="entry name" value="HisK_dim/P_sf"/>
</dbReference>
<evidence type="ECO:0000256" key="11">
    <source>
        <dbReference type="ARBA" id="ARBA00022989"/>
    </source>
</evidence>
<dbReference type="InterPro" id="IPR000014">
    <property type="entry name" value="PAS"/>
</dbReference>
<keyword evidence="13" id="KW-0843">Virulence</keyword>
<dbReference type="InterPro" id="IPR033414">
    <property type="entry name" value="Sensor_dom"/>
</dbReference>
<feature type="transmembrane region" description="Helical" evidence="19">
    <location>
        <begin position="21"/>
        <end position="39"/>
    </location>
</feature>
<dbReference type="Proteomes" id="UP000554837">
    <property type="component" value="Unassembled WGS sequence"/>
</dbReference>